<dbReference type="RefSeq" id="WP_201672287.1">
    <property type="nucleotide sequence ID" value="NZ_JAEQNE010000001.1"/>
</dbReference>
<dbReference type="Pfam" id="PF24298">
    <property type="entry name" value="DUF7482"/>
    <property type="match status" value="1"/>
</dbReference>
<name>A0A936YU32_9BURK</name>
<evidence type="ECO:0000313" key="3">
    <source>
        <dbReference type="EMBL" id="MBL0389683.1"/>
    </source>
</evidence>
<organism evidence="3 4">
    <name type="scientific">Ramlibacter monticola</name>
    <dbReference type="NCBI Taxonomy" id="1926872"/>
    <lineage>
        <taxon>Bacteria</taxon>
        <taxon>Pseudomonadati</taxon>
        <taxon>Pseudomonadota</taxon>
        <taxon>Betaproteobacteria</taxon>
        <taxon>Burkholderiales</taxon>
        <taxon>Comamonadaceae</taxon>
        <taxon>Ramlibacter</taxon>
    </lineage>
</organism>
<keyword evidence="1" id="KW-0732">Signal</keyword>
<feature type="domain" description="DUF7482" evidence="2">
    <location>
        <begin position="143"/>
        <end position="291"/>
    </location>
</feature>
<gene>
    <name evidence="3" type="ORF">JJ685_00865</name>
</gene>
<dbReference type="EMBL" id="JAEQNE010000001">
    <property type="protein sequence ID" value="MBL0389683.1"/>
    <property type="molecule type" value="Genomic_DNA"/>
</dbReference>
<reference evidence="3 4" key="1">
    <citation type="journal article" date="2017" name="Int. J. Syst. Evol. Microbiol.">
        <title>Ramlibacter monticola sp. nov., isolated from forest soil.</title>
        <authorList>
            <person name="Chaudhary D.K."/>
            <person name="Kim J."/>
        </authorList>
    </citation>
    <scope>NUCLEOTIDE SEQUENCE [LARGE SCALE GENOMIC DNA]</scope>
    <source>
        <strain evidence="3 4">KACC 19175</strain>
    </source>
</reference>
<evidence type="ECO:0000313" key="4">
    <source>
        <dbReference type="Proteomes" id="UP000599109"/>
    </source>
</evidence>
<protein>
    <recommendedName>
        <fullName evidence="2">DUF7482 domain-containing protein</fullName>
    </recommendedName>
</protein>
<accession>A0A936YU32</accession>
<dbReference type="InterPro" id="IPR055905">
    <property type="entry name" value="DUF7482"/>
</dbReference>
<proteinExistence type="predicted"/>
<dbReference type="AlphaFoldDB" id="A0A936YU32"/>
<feature type="chain" id="PRO_5037389992" description="DUF7482 domain-containing protein" evidence="1">
    <location>
        <begin position="28"/>
        <end position="337"/>
    </location>
</feature>
<dbReference type="Proteomes" id="UP000599109">
    <property type="component" value="Unassembled WGS sequence"/>
</dbReference>
<sequence length="337" mass="35292">MKAGATRMAASALLAFTAWTVAGVAPAAAGERTLFIASAVEHPDDTATFPLYRGRRGAMDVWYVVLDTSDGNEAQRRGINVSQKLANARGTPAVQKVGVDANGVVQFPATVDFSFHRRVIPGPTGFPPSIAEPGAVGEPGYSPLIELPNGVILNAPHIANVTGQARKVRQMDLGTYTVRMELTRGFQGGRGVMYLSTDASDPAVAALENVTFAPALMQAPRAGGDGTDSARASLAAFVNGQTGAGNPQRQGLNSALLDGLSPLNVLFWNPKQGRYSPLWDVHPAQWNANAVATGQNLRQSDFGQVENLAQKGTITGPGGAPFASADFVVNCPIVSRD</sequence>
<evidence type="ECO:0000256" key="1">
    <source>
        <dbReference type="SAM" id="SignalP"/>
    </source>
</evidence>
<keyword evidence="4" id="KW-1185">Reference proteome</keyword>
<comment type="caution">
    <text evidence="3">The sequence shown here is derived from an EMBL/GenBank/DDBJ whole genome shotgun (WGS) entry which is preliminary data.</text>
</comment>
<evidence type="ECO:0000259" key="2">
    <source>
        <dbReference type="Pfam" id="PF24298"/>
    </source>
</evidence>
<feature type="signal peptide" evidence="1">
    <location>
        <begin position="1"/>
        <end position="27"/>
    </location>
</feature>